<feature type="region of interest" description="Disordered" evidence="1">
    <location>
        <begin position="157"/>
        <end position="177"/>
    </location>
</feature>
<dbReference type="EMBL" id="QZMU01000001">
    <property type="protein sequence ID" value="RRQ22043.1"/>
    <property type="molecule type" value="Genomic_DNA"/>
</dbReference>
<organism evidence="2 3">
    <name type="scientific">Thiohalobacter thiocyanaticus</name>
    <dbReference type="NCBI Taxonomy" id="585455"/>
    <lineage>
        <taxon>Bacteria</taxon>
        <taxon>Pseudomonadati</taxon>
        <taxon>Pseudomonadota</taxon>
        <taxon>Gammaproteobacteria</taxon>
        <taxon>Thiohalobacterales</taxon>
        <taxon>Thiohalobacteraceae</taxon>
        <taxon>Thiohalobacter</taxon>
    </lineage>
</organism>
<dbReference type="RefSeq" id="WP_125181384.1">
    <property type="nucleotide sequence ID" value="NZ_QZMU01000001.1"/>
</dbReference>
<proteinExistence type="predicted"/>
<gene>
    <name evidence="2" type="ORF">D6C00_08825</name>
</gene>
<dbReference type="Proteomes" id="UP000287798">
    <property type="component" value="Unassembled WGS sequence"/>
</dbReference>
<evidence type="ECO:0000256" key="1">
    <source>
        <dbReference type="SAM" id="MobiDB-lite"/>
    </source>
</evidence>
<dbReference type="OrthoDB" id="7067025at2"/>
<dbReference type="InterPro" id="IPR027056">
    <property type="entry name" value="Gluconate_2DH_su3"/>
</dbReference>
<evidence type="ECO:0000313" key="3">
    <source>
        <dbReference type="Proteomes" id="UP000287798"/>
    </source>
</evidence>
<evidence type="ECO:0000313" key="2">
    <source>
        <dbReference type="EMBL" id="RRQ22043.1"/>
    </source>
</evidence>
<keyword evidence="3" id="KW-1185">Reference proteome</keyword>
<dbReference type="AlphaFoldDB" id="A0A426QJV6"/>
<accession>A0A426QJV6</accession>
<reference evidence="2 3" key="1">
    <citation type="journal article" date="2010" name="Int. J. Syst. Evol. Microbiol.">
        <title>Thiohalobacter thiocyanaticus gen. nov., sp. nov., a moderately halophilic, sulfur-oxidizing gammaproteobacterium from hypersaline lakes, that utilizes thiocyanate.</title>
        <authorList>
            <person name="Sorokin D.Y."/>
            <person name="Kovaleva O.L."/>
            <person name="Tourova T.P."/>
            <person name="Muyzer G."/>
        </authorList>
    </citation>
    <scope>NUCLEOTIDE SEQUENCE [LARGE SCALE GENOMIC DNA]</scope>
    <source>
        <strain evidence="2 3">Hrh1</strain>
    </source>
</reference>
<protein>
    <submittedName>
        <fullName evidence="2">Gluconate 2-dehydrogenase subunit 3 family protein</fullName>
    </submittedName>
</protein>
<name>A0A426QJV6_9GAMM</name>
<sequence>MPRIALTRRVFLLLTGAGVLGALPLARWLGHRREPLQVLQTGLRPSLRQCLDTLLPADALTPAATELDLDTELLAALARLPARYSRLCLQGLEWCEQRARERHDRDFARLGPAECDAILQQAADAPAASMPARFIRHLRDQAFELYYAHPEALTGMAGSGPPQPMGYPRYAEPPGEA</sequence>
<dbReference type="Pfam" id="PF13618">
    <property type="entry name" value="Gluconate_2-dh3"/>
    <property type="match status" value="1"/>
</dbReference>
<comment type="caution">
    <text evidence="2">The sequence shown here is derived from an EMBL/GenBank/DDBJ whole genome shotgun (WGS) entry which is preliminary data.</text>
</comment>